<evidence type="ECO:0000256" key="1">
    <source>
        <dbReference type="SAM" id="MobiDB-lite"/>
    </source>
</evidence>
<feature type="non-terminal residue" evidence="2">
    <location>
        <position position="172"/>
    </location>
</feature>
<gene>
    <name evidence="2" type="ORF">PHACADRAFT_257681</name>
</gene>
<feature type="region of interest" description="Disordered" evidence="1">
    <location>
        <begin position="142"/>
        <end position="172"/>
    </location>
</feature>
<accession>K5VRF5</accession>
<sequence length="172" mass="18723">MLQNRPPTIWAGTESALLVEAFSTNRGVGADEVHKIMTSLGALAEFGPANPKTIRALKASGVCGLNTAQDSQVFFADYYDSETAATARQQLDNRTIFHMRLRIYWDSDLEDVFEEEPEKEQAGQDQMPYPLLSYASLNGGPGIFDLASPPTSSSLPLPESPTPKRGGGDTER</sequence>
<protein>
    <submittedName>
        <fullName evidence="2">Uncharacterized protein</fullName>
    </submittedName>
</protein>
<evidence type="ECO:0000313" key="3">
    <source>
        <dbReference type="Proteomes" id="UP000008370"/>
    </source>
</evidence>
<dbReference type="GeneID" id="18916917"/>
<dbReference type="KEGG" id="pco:PHACADRAFT_257681"/>
<dbReference type="EMBL" id="JH930473">
    <property type="protein sequence ID" value="EKM54078.1"/>
    <property type="molecule type" value="Genomic_DNA"/>
</dbReference>
<reference evidence="2 3" key="1">
    <citation type="journal article" date="2012" name="BMC Genomics">
        <title>Comparative genomics of the white-rot fungi, Phanerochaete carnosa and P. chrysosporium, to elucidate the genetic basis of the distinct wood types they colonize.</title>
        <authorList>
            <person name="Suzuki H."/>
            <person name="MacDonald J."/>
            <person name="Syed K."/>
            <person name="Salamov A."/>
            <person name="Hori C."/>
            <person name="Aerts A."/>
            <person name="Henrissat B."/>
            <person name="Wiebenga A."/>
            <person name="vanKuyk P.A."/>
            <person name="Barry K."/>
            <person name="Lindquist E."/>
            <person name="LaButti K."/>
            <person name="Lapidus A."/>
            <person name="Lucas S."/>
            <person name="Coutinho P."/>
            <person name="Gong Y."/>
            <person name="Samejima M."/>
            <person name="Mahadevan R."/>
            <person name="Abou-Zaid M."/>
            <person name="de Vries R.P."/>
            <person name="Igarashi K."/>
            <person name="Yadav J.S."/>
            <person name="Grigoriev I.V."/>
            <person name="Master E.R."/>
        </authorList>
    </citation>
    <scope>NUCLEOTIDE SEQUENCE [LARGE SCALE GENOMIC DNA]</scope>
    <source>
        <strain evidence="2 3">HHB-10118-sp</strain>
    </source>
</reference>
<dbReference type="Proteomes" id="UP000008370">
    <property type="component" value="Unassembled WGS sequence"/>
</dbReference>
<dbReference type="AlphaFoldDB" id="K5VRF5"/>
<proteinExistence type="predicted"/>
<feature type="compositionally biased region" description="Low complexity" evidence="1">
    <location>
        <begin position="148"/>
        <end position="157"/>
    </location>
</feature>
<organism evidence="2 3">
    <name type="scientific">Phanerochaete carnosa (strain HHB-10118-sp)</name>
    <name type="common">White-rot fungus</name>
    <name type="synonym">Peniophora carnosa</name>
    <dbReference type="NCBI Taxonomy" id="650164"/>
    <lineage>
        <taxon>Eukaryota</taxon>
        <taxon>Fungi</taxon>
        <taxon>Dikarya</taxon>
        <taxon>Basidiomycota</taxon>
        <taxon>Agaricomycotina</taxon>
        <taxon>Agaricomycetes</taxon>
        <taxon>Polyporales</taxon>
        <taxon>Phanerochaetaceae</taxon>
        <taxon>Phanerochaete</taxon>
    </lineage>
</organism>
<dbReference type="RefSeq" id="XP_007396780.1">
    <property type="nucleotide sequence ID" value="XM_007396718.1"/>
</dbReference>
<keyword evidence="3" id="KW-1185">Reference proteome</keyword>
<name>K5VRF5_PHACS</name>
<dbReference type="InParanoid" id="K5VRF5"/>
<evidence type="ECO:0000313" key="2">
    <source>
        <dbReference type="EMBL" id="EKM54078.1"/>
    </source>
</evidence>
<dbReference type="HOGENOM" id="CLU_1559007_0_0_1"/>